<dbReference type="NCBIfam" id="TIGR01274">
    <property type="entry name" value="ACC_deam"/>
    <property type="match status" value="1"/>
</dbReference>
<dbReference type="SUPFAM" id="SSF53686">
    <property type="entry name" value="Tryptophan synthase beta subunit-like PLP-dependent enzymes"/>
    <property type="match status" value="1"/>
</dbReference>
<evidence type="ECO:0000256" key="7">
    <source>
        <dbReference type="PIRSR" id="PIRSR006278-2"/>
    </source>
</evidence>
<dbReference type="RefSeq" id="XP_018988375.1">
    <property type="nucleotide sequence ID" value="XM_019127702.1"/>
</dbReference>
<accession>A0A1E3R0Y4</accession>
<dbReference type="EMBL" id="KV454426">
    <property type="protein sequence ID" value="ODQ83047.1"/>
    <property type="molecule type" value="Genomic_DNA"/>
</dbReference>
<dbReference type="GO" id="GO:0019148">
    <property type="term" value="F:D-cysteine desulfhydrase activity"/>
    <property type="evidence" value="ECO:0007669"/>
    <property type="project" value="TreeGrafter"/>
</dbReference>
<dbReference type="AlphaFoldDB" id="A0A1E3R0Y4"/>
<feature type="modified residue" description="N6-(pyridoxal phosphate)lysine" evidence="7">
    <location>
        <position position="53"/>
    </location>
</feature>
<evidence type="ECO:0000256" key="1">
    <source>
        <dbReference type="ARBA" id="ARBA00001132"/>
    </source>
</evidence>
<evidence type="ECO:0000256" key="4">
    <source>
        <dbReference type="ARBA" id="ARBA00022801"/>
    </source>
</evidence>
<organism evidence="9 10">
    <name type="scientific">Babjeviella inositovora NRRL Y-12698</name>
    <dbReference type="NCBI Taxonomy" id="984486"/>
    <lineage>
        <taxon>Eukaryota</taxon>
        <taxon>Fungi</taxon>
        <taxon>Dikarya</taxon>
        <taxon>Ascomycota</taxon>
        <taxon>Saccharomycotina</taxon>
        <taxon>Pichiomycetes</taxon>
        <taxon>Serinales incertae sedis</taxon>
        <taxon>Babjeviella</taxon>
    </lineage>
</organism>
<dbReference type="InterPro" id="IPR036052">
    <property type="entry name" value="TrpB-like_PALP_sf"/>
</dbReference>
<evidence type="ECO:0000256" key="2">
    <source>
        <dbReference type="ARBA" id="ARBA00001933"/>
    </source>
</evidence>
<dbReference type="GeneID" id="30145555"/>
<dbReference type="GO" id="GO:0030170">
    <property type="term" value="F:pyridoxal phosphate binding"/>
    <property type="evidence" value="ECO:0007669"/>
    <property type="project" value="InterPro"/>
</dbReference>
<protein>
    <recommendedName>
        <fullName evidence="8">Tryptophan synthase beta chain-like PALP domain-containing protein</fullName>
    </recommendedName>
</protein>
<dbReference type="CDD" id="cd06449">
    <property type="entry name" value="ACCD"/>
    <property type="match status" value="1"/>
</dbReference>
<dbReference type="InterPro" id="IPR005965">
    <property type="entry name" value="ACP_carboxylate_deaminase"/>
</dbReference>
<evidence type="ECO:0000313" key="10">
    <source>
        <dbReference type="Proteomes" id="UP000094336"/>
    </source>
</evidence>
<keyword evidence="4" id="KW-0378">Hydrolase</keyword>
<feature type="domain" description="Tryptophan synthase beta chain-like PALP" evidence="8">
    <location>
        <begin position="13"/>
        <end position="326"/>
    </location>
</feature>
<reference evidence="10" key="1">
    <citation type="submission" date="2016-05" db="EMBL/GenBank/DDBJ databases">
        <title>Comparative genomics of biotechnologically important yeasts.</title>
        <authorList>
            <consortium name="DOE Joint Genome Institute"/>
            <person name="Riley R."/>
            <person name="Haridas S."/>
            <person name="Wolfe K.H."/>
            <person name="Lopes M.R."/>
            <person name="Hittinger C.T."/>
            <person name="Goker M."/>
            <person name="Salamov A."/>
            <person name="Wisecaver J."/>
            <person name="Long T.M."/>
            <person name="Aerts A.L."/>
            <person name="Barry K."/>
            <person name="Choi C."/>
            <person name="Clum A."/>
            <person name="Coughlan A.Y."/>
            <person name="Deshpande S."/>
            <person name="Douglass A.P."/>
            <person name="Hanson S.J."/>
            <person name="Klenk H.-P."/>
            <person name="Labutti K."/>
            <person name="Lapidus A."/>
            <person name="Lindquist E."/>
            <person name="Lipzen A."/>
            <person name="Meier-Kolthoff J.P."/>
            <person name="Ohm R.A."/>
            <person name="Otillar R.P."/>
            <person name="Pangilinan J."/>
            <person name="Peng Y."/>
            <person name="Rokas A."/>
            <person name="Rosa C.A."/>
            <person name="Scheuner C."/>
            <person name="Sibirny A.A."/>
            <person name="Slot J.C."/>
            <person name="Stielow J.B."/>
            <person name="Sun H."/>
            <person name="Kurtzman C.P."/>
            <person name="Blackwell M."/>
            <person name="Grigoriev I.V."/>
            <person name="Jeffries T.W."/>
        </authorList>
    </citation>
    <scope>NUCLEOTIDE SEQUENCE [LARGE SCALE GENOMIC DNA]</scope>
    <source>
        <strain evidence="10">NRRL Y-12698</strain>
    </source>
</reference>
<dbReference type="InterPro" id="IPR001926">
    <property type="entry name" value="TrpB-like_PALP"/>
</dbReference>
<comment type="similarity">
    <text evidence="3">Belongs to the ACC deaminase/D-cysteine desulfhydrase family.</text>
</comment>
<comment type="cofactor">
    <cofactor evidence="2">
        <name>pyridoxal 5'-phosphate</name>
        <dbReference type="ChEBI" id="CHEBI:597326"/>
    </cofactor>
</comment>
<evidence type="ECO:0000256" key="3">
    <source>
        <dbReference type="ARBA" id="ARBA00008639"/>
    </source>
</evidence>
<dbReference type="PANTHER" id="PTHR43780:SF2">
    <property type="entry name" value="1-AMINOCYCLOPROPANE-1-CARBOXYLATE DEAMINASE-RELATED"/>
    <property type="match status" value="1"/>
</dbReference>
<evidence type="ECO:0000256" key="5">
    <source>
        <dbReference type="ARBA" id="ARBA00022898"/>
    </source>
</evidence>
<evidence type="ECO:0000259" key="8">
    <source>
        <dbReference type="Pfam" id="PF00291"/>
    </source>
</evidence>
<dbReference type="Pfam" id="PF00291">
    <property type="entry name" value="PALP"/>
    <property type="match status" value="1"/>
</dbReference>
<dbReference type="Gene3D" id="3.40.50.1100">
    <property type="match status" value="2"/>
</dbReference>
<name>A0A1E3R0Y4_9ASCO</name>
<dbReference type="OrthoDB" id="10266364at2759"/>
<comment type="catalytic activity">
    <reaction evidence="1">
        <text>1-aminocyclopropane-1-carboxylate + H2O = 2-oxobutanoate + NH4(+)</text>
        <dbReference type="Rhea" id="RHEA:16933"/>
        <dbReference type="ChEBI" id="CHEBI:15377"/>
        <dbReference type="ChEBI" id="CHEBI:16763"/>
        <dbReference type="ChEBI" id="CHEBI:28938"/>
        <dbReference type="ChEBI" id="CHEBI:58360"/>
        <dbReference type="EC" id="3.5.99.7"/>
    </reaction>
</comment>
<dbReference type="PANTHER" id="PTHR43780">
    <property type="entry name" value="1-AMINOCYCLOPROPANE-1-CARBOXYLATE DEAMINASE-RELATED"/>
    <property type="match status" value="1"/>
</dbReference>
<dbReference type="STRING" id="984486.A0A1E3R0Y4"/>
<keyword evidence="10" id="KW-1185">Reference proteome</keyword>
<dbReference type="PIRSF" id="PIRSF006278">
    <property type="entry name" value="ACCD_DCysDesulf"/>
    <property type="match status" value="1"/>
</dbReference>
<evidence type="ECO:0000313" key="9">
    <source>
        <dbReference type="EMBL" id="ODQ83047.1"/>
    </source>
</evidence>
<keyword evidence="5 7" id="KW-0663">Pyridoxal phosphate</keyword>
<dbReference type="GO" id="GO:0008660">
    <property type="term" value="F:1-aminocyclopropane-1-carboxylate deaminase activity"/>
    <property type="evidence" value="ECO:0007669"/>
    <property type="project" value="UniProtKB-EC"/>
</dbReference>
<feature type="active site" description="Nucleophile" evidence="6">
    <location>
        <position position="80"/>
    </location>
</feature>
<dbReference type="InterPro" id="IPR027278">
    <property type="entry name" value="ACCD_DCysDesulf"/>
</dbReference>
<dbReference type="Proteomes" id="UP000094336">
    <property type="component" value="Unassembled WGS sequence"/>
</dbReference>
<sequence>MSPSLEQYKKYQLTFGPSPITHFPNLSKALGGKVNIYAKREDVNSGLAFGGNKLRKLEYIVPEILDGGYDTLVSIGGIQSNQTRMVAAVAAKLGLGCHLVQENWVPIPEQESLNYDKVGNIELSRIMGADVRLNAAGFDIGIRDSWKDALKALEAEGKKPYPIPAGCSEHKYGGLGFVGFVDEVLQQEKELGVKFDKIVVCAVTGSTMAGIVVGFAKYGRHHDVIGIDASFTPAKTKQQVLRIARSTGSLVGLDVELTLDDIYLDERFAHPCYGIPNEGTIEAIKLCGSTEGCLTDPVYEGKSMQGLIYKVRNDEFEKGANVLYCHLGGAPVLSAYSSYF</sequence>
<gene>
    <name evidence="9" type="ORF">BABINDRAFT_159512</name>
</gene>
<proteinExistence type="inferred from homology"/>
<evidence type="ECO:0000256" key="6">
    <source>
        <dbReference type="PIRSR" id="PIRSR006278-1"/>
    </source>
</evidence>
<dbReference type="GO" id="GO:0009310">
    <property type="term" value="P:amine catabolic process"/>
    <property type="evidence" value="ECO:0007669"/>
    <property type="project" value="InterPro"/>
</dbReference>